<sequence length="177" mass="20836">MGGRFDFGDIYEQYHRDVYHFALYFTNNRQEAEDITQETFIKAMHKYDSLKEPEKLKPWILSIAKFTAIDLKRRQKFITLFPDWLSDKADEDGKTVEEQVMDKGNWQELQAALLKLKPHYRSVIILRGLKELTVQETAFALGCGERKVRVDYHRALNQLKKHVKSVNEGWDLTDGQL</sequence>
<dbReference type="InterPro" id="IPR000838">
    <property type="entry name" value="RNA_pol_sigma70_ECF_CS"/>
</dbReference>
<comment type="similarity">
    <text evidence="1 6">Belongs to the sigma-70 factor family. ECF subfamily.</text>
</comment>
<gene>
    <name evidence="9" type="ORF">SAMD00020551_0495</name>
</gene>
<dbReference type="InterPro" id="IPR013325">
    <property type="entry name" value="RNA_pol_sigma_r2"/>
</dbReference>
<evidence type="ECO:0000259" key="7">
    <source>
        <dbReference type="Pfam" id="PF04542"/>
    </source>
</evidence>
<proteinExistence type="inferred from homology"/>
<evidence type="ECO:0000256" key="5">
    <source>
        <dbReference type="ARBA" id="ARBA00023163"/>
    </source>
</evidence>
<dbReference type="NCBIfam" id="TIGR02937">
    <property type="entry name" value="sigma70-ECF"/>
    <property type="match status" value="1"/>
</dbReference>
<reference evidence="9 10" key="1">
    <citation type="submission" date="2013-06" db="EMBL/GenBank/DDBJ databases">
        <title>Whole genome shotgun sequence of Bacillus selenatarsenatis SF-1.</title>
        <authorList>
            <person name="Kuroda M."/>
            <person name="Sei K."/>
            <person name="Yamashita M."/>
            <person name="Ike M."/>
        </authorList>
    </citation>
    <scope>NUCLEOTIDE SEQUENCE [LARGE SCALE GENOMIC DNA]</scope>
    <source>
        <strain evidence="9 10">SF-1</strain>
    </source>
</reference>
<dbReference type="PANTHER" id="PTHR43133">
    <property type="entry name" value="RNA POLYMERASE ECF-TYPE SIGMA FACTO"/>
    <property type="match status" value="1"/>
</dbReference>
<evidence type="ECO:0000256" key="1">
    <source>
        <dbReference type="ARBA" id="ARBA00010641"/>
    </source>
</evidence>
<dbReference type="InterPro" id="IPR039425">
    <property type="entry name" value="RNA_pol_sigma-70-like"/>
</dbReference>
<evidence type="ECO:0000313" key="10">
    <source>
        <dbReference type="Proteomes" id="UP000031014"/>
    </source>
</evidence>
<keyword evidence="5 6" id="KW-0804">Transcription</keyword>
<comment type="caution">
    <text evidence="9">The sequence shown here is derived from an EMBL/GenBank/DDBJ whole genome shotgun (WGS) entry which is preliminary data.</text>
</comment>
<dbReference type="SUPFAM" id="SSF88659">
    <property type="entry name" value="Sigma3 and sigma4 domains of RNA polymerase sigma factors"/>
    <property type="match status" value="1"/>
</dbReference>
<evidence type="ECO:0000259" key="8">
    <source>
        <dbReference type="Pfam" id="PF08281"/>
    </source>
</evidence>
<keyword evidence="10" id="KW-1185">Reference proteome</keyword>
<dbReference type="InterPro" id="IPR013324">
    <property type="entry name" value="RNA_pol_sigma_r3/r4-like"/>
</dbReference>
<dbReference type="InterPro" id="IPR014284">
    <property type="entry name" value="RNA_pol_sigma-70_dom"/>
</dbReference>
<dbReference type="Pfam" id="PF04542">
    <property type="entry name" value="Sigma70_r2"/>
    <property type="match status" value="1"/>
</dbReference>
<evidence type="ECO:0000256" key="6">
    <source>
        <dbReference type="RuleBase" id="RU000716"/>
    </source>
</evidence>
<dbReference type="PROSITE" id="PS01063">
    <property type="entry name" value="SIGMA70_ECF"/>
    <property type="match status" value="1"/>
</dbReference>
<dbReference type="GO" id="GO:0006352">
    <property type="term" value="P:DNA-templated transcription initiation"/>
    <property type="evidence" value="ECO:0007669"/>
    <property type="project" value="InterPro"/>
</dbReference>
<accession>A0A0A8X040</accession>
<dbReference type="GO" id="GO:0006950">
    <property type="term" value="P:response to stress"/>
    <property type="evidence" value="ECO:0007669"/>
    <property type="project" value="UniProtKB-ARBA"/>
</dbReference>
<dbReference type="InterPro" id="IPR013249">
    <property type="entry name" value="RNA_pol_sigma70_r4_t2"/>
</dbReference>
<dbReference type="Pfam" id="PF08281">
    <property type="entry name" value="Sigma70_r4_2"/>
    <property type="match status" value="1"/>
</dbReference>
<dbReference type="RefSeq" id="WP_041964319.1">
    <property type="nucleotide sequence ID" value="NZ_BASE01000012.1"/>
</dbReference>
<dbReference type="SUPFAM" id="SSF88946">
    <property type="entry name" value="Sigma2 domain of RNA polymerase sigma factors"/>
    <property type="match status" value="1"/>
</dbReference>
<dbReference type="EMBL" id="BASE01000012">
    <property type="protein sequence ID" value="GAM12362.1"/>
    <property type="molecule type" value="Genomic_DNA"/>
</dbReference>
<dbReference type="Gene3D" id="1.10.10.10">
    <property type="entry name" value="Winged helix-like DNA-binding domain superfamily/Winged helix DNA-binding domain"/>
    <property type="match status" value="1"/>
</dbReference>
<dbReference type="Gene3D" id="1.10.1740.10">
    <property type="match status" value="1"/>
</dbReference>
<dbReference type="GO" id="GO:0016987">
    <property type="term" value="F:sigma factor activity"/>
    <property type="evidence" value="ECO:0007669"/>
    <property type="project" value="UniProtKB-KW"/>
</dbReference>
<feature type="domain" description="RNA polymerase sigma factor 70 region 4 type 2" evidence="8">
    <location>
        <begin position="107"/>
        <end position="159"/>
    </location>
</feature>
<dbReference type="InterPro" id="IPR007627">
    <property type="entry name" value="RNA_pol_sigma70_r2"/>
</dbReference>
<dbReference type="CDD" id="cd06171">
    <property type="entry name" value="Sigma70_r4"/>
    <property type="match status" value="1"/>
</dbReference>
<dbReference type="STRING" id="1321606.SAMD00020551_0495"/>
<dbReference type="PANTHER" id="PTHR43133:SF60">
    <property type="entry name" value="RNA POLYMERASE SIGMA FACTOR SIGV"/>
    <property type="match status" value="1"/>
</dbReference>
<organism evidence="9 10">
    <name type="scientific">Mesobacillus selenatarsenatis (strain DSM 18680 / JCM 14380 / FERM P-15431 / SF-1)</name>
    <dbReference type="NCBI Taxonomy" id="1321606"/>
    <lineage>
        <taxon>Bacteria</taxon>
        <taxon>Bacillati</taxon>
        <taxon>Bacillota</taxon>
        <taxon>Bacilli</taxon>
        <taxon>Bacillales</taxon>
        <taxon>Bacillaceae</taxon>
        <taxon>Mesobacillus</taxon>
    </lineage>
</organism>
<dbReference type="AlphaFoldDB" id="A0A0A8X040"/>
<evidence type="ECO:0000256" key="4">
    <source>
        <dbReference type="ARBA" id="ARBA00023125"/>
    </source>
</evidence>
<keyword evidence="2 6" id="KW-0805">Transcription regulation</keyword>
<dbReference type="InterPro" id="IPR036388">
    <property type="entry name" value="WH-like_DNA-bd_sf"/>
</dbReference>
<dbReference type="GO" id="GO:0003677">
    <property type="term" value="F:DNA binding"/>
    <property type="evidence" value="ECO:0007669"/>
    <property type="project" value="UniProtKB-KW"/>
</dbReference>
<dbReference type="OrthoDB" id="2470848at2"/>
<feature type="domain" description="RNA polymerase sigma-70 region 2" evidence="7">
    <location>
        <begin position="10"/>
        <end position="76"/>
    </location>
</feature>
<keyword evidence="4 6" id="KW-0238">DNA-binding</keyword>
<keyword evidence="3 6" id="KW-0731">Sigma factor</keyword>
<name>A0A0A8X040_MESS1</name>
<evidence type="ECO:0000256" key="3">
    <source>
        <dbReference type="ARBA" id="ARBA00023082"/>
    </source>
</evidence>
<evidence type="ECO:0000256" key="2">
    <source>
        <dbReference type="ARBA" id="ARBA00023015"/>
    </source>
</evidence>
<evidence type="ECO:0000313" key="9">
    <source>
        <dbReference type="EMBL" id="GAM12362.1"/>
    </source>
</evidence>
<protein>
    <recommendedName>
        <fullName evidence="6">RNA polymerase sigma factor</fullName>
    </recommendedName>
</protein>
<dbReference type="Proteomes" id="UP000031014">
    <property type="component" value="Unassembled WGS sequence"/>
</dbReference>